<organism evidence="3 4">
    <name type="scientific">Streptomyces litchfieldiae</name>
    <dbReference type="NCBI Taxonomy" id="3075543"/>
    <lineage>
        <taxon>Bacteria</taxon>
        <taxon>Bacillati</taxon>
        <taxon>Actinomycetota</taxon>
        <taxon>Actinomycetes</taxon>
        <taxon>Kitasatosporales</taxon>
        <taxon>Streptomycetaceae</taxon>
        <taxon>Streptomyces</taxon>
    </lineage>
</organism>
<feature type="transmembrane region" description="Helical" evidence="2">
    <location>
        <begin position="136"/>
        <end position="153"/>
    </location>
</feature>
<keyword evidence="2" id="KW-0472">Membrane</keyword>
<evidence type="ECO:0000313" key="3">
    <source>
        <dbReference type="EMBL" id="MDT0347544.1"/>
    </source>
</evidence>
<feature type="region of interest" description="Disordered" evidence="1">
    <location>
        <begin position="1"/>
        <end position="25"/>
    </location>
</feature>
<keyword evidence="4" id="KW-1185">Reference proteome</keyword>
<evidence type="ECO:0000256" key="1">
    <source>
        <dbReference type="SAM" id="MobiDB-lite"/>
    </source>
</evidence>
<gene>
    <name evidence="3" type="ORF">RM590_33995</name>
</gene>
<sequence>MSTDSTPPDNTTPTPTDTATTPPASRMRRWWEQTLDWTGDRIEDVLDAYAEGWSGTATWIRALAYTAGTAAGLAALWGVFRFFAWVAGWSIPNAPDVPDVPDVPRDTGLVATITQPVHTYLEAHTIGLPLEADTAYTTWYLIGAGALLLGMATGSVGARLTWTAWGAATVAMVWQATPDPGRPVAVGLAVLAWTAASVLALQGLNLRPVTHHHTHITTQPRIDIPQPRVERIDINGRQIHPTD</sequence>
<protein>
    <recommendedName>
        <fullName evidence="5">Integral membrane protein</fullName>
    </recommendedName>
</protein>
<reference evidence="4" key="1">
    <citation type="submission" date="2023-07" db="EMBL/GenBank/DDBJ databases">
        <title>30 novel species of actinomycetes from the DSMZ collection.</title>
        <authorList>
            <person name="Nouioui I."/>
        </authorList>
    </citation>
    <scope>NUCLEOTIDE SEQUENCE [LARGE SCALE GENOMIC DNA]</scope>
    <source>
        <strain evidence="4">DSM 44938</strain>
    </source>
</reference>
<name>A0ABU2N485_9ACTN</name>
<accession>A0ABU2N485</accession>
<keyword evidence="2" id="KW-1133">Transmembrane helix</keyword>
<evidence type="ECO:0000256" key="2">
    <source>
        <dbReference type="SAM" id="Phobius"/>
    </source>
</evidence>
<dbReference type="Proteomes" id="UP001183246">
    <property type="component" value="Unassembled WGS sequence"/>
</dbReference>
<keyword evidence="2" id="KW-0812">Transmembrane</keyword>
<proteinExistence type="predicted"/>
<evidence type="ECO:0000313" key="4">
    <source>
        <dbReference type="Proteomes" id="UP001183246"/>
    </source>
</evidence>
<dbReference type="EMBL" id="JAVREL010000034">
    <property type="protein sequence ID" value="MDT0347544.1"/>
    <property type="molecule type" value="Genomic_DNA"/>
</dbReference>
<dbReference type="RefSeq" id="WP_311708671.1">
    <property type="nucleotide sequence ID" value="NZ_JAVREL010000034.1"/>
</dbReference>
<evidence type="ECO:0008006" key="5">
    <source>
        <dbReference type="Google" id="ProtNLM"/>
    </source>
</evidence>
<comment type="caution">
    <text evidence="3">The sequence shown here is derived from an EMBL/GenBank/DDBJ whole genome shotgun (WGS) entry which is preliminary data.</text>
</comment>
<feature type="transmembrane region" description="Helical" evidence="2">
    <location>
        <begin position="183"/>
        <end position="201"/>
    </location>
</feature>
<feature type="transmembrane region" description="Helical" evidence="2">
    <location>
        <begin position="62"/>
        <end position="84"/>
    </location>
</feature>